<feature type="domain" description="FAD-binding FR-type" evidence="11">
    <location>
        <begin position="151"/>
        <end position="273"/>
    </location>
</feature>
<keyword evidence="3" id="KW-0479">Metal-binding</keyword>
<dbReference type="InterPro" id="IPR017896">
    <property type="entry name" value="4Fe4S_Fe-S-bd"/>
</dbReference>
<keyword evidence="8" id="KW-0411">Iron-sulfur</keyword>
<dbReference type="Gene3D" id="3.40.50.80">
    <property type="entry name" value="Nucleotide-binding domain of ferredoxin-NADP reductase (FNR) module"/>
    <property type="match status" value="1"/>
</dbReference>
<reference evidence="12" key="1">
    <citation type="submission" date="2022-04" db="EMBL/GenBank/DDBJ databases">
        <title>Whole genome sequence of Sphaerotilus sp. FB-5.</title>
        <authorList>
            <person name="Takeda M."/>
            <person name="Narihara S."/>
            <person name="Akimoto M."/>
            <person name="Akimoto R."/>
            <person name="Nishiyashiki S."/>
            <person name="Murakami T."/>
        </authorList>
    </citation>
    <scope>NUCLEOTIDE SEQUENCE</scope>
    <source>
        <strain evidence="12">FB-5</strain>
    </source>
</reference>
<evidence type="ECO:0000313" key="13">
    <source>
        <dbReference type="Proteomes" id="UP001057498"/>
    </source>
</evidence>
<keyword evidence="13" id="KW-1185">Reference proteome</keyword>
<dbReference type="InterPro" id="IPR015701">
    <property type="entry name" value="FNR"/>
</dbReference>
<dbReference type="PRINTS" id="PR00371">
    <property type="entry name" value="FPNCR"/>
</dbReference>
<dbReference type="SUPFAM" id="SSF63380">
    <property type="entry name" value="Riboflavin synthase domain-like"/>
    <property type="match status" value="1"/>
</dbReference>
<dbReference type="PROSITE" id="PS51379">
    <property type="entry name" value="4FE4S_FER_2"/>
    <property type="match status" value="2"/>
</dbReference>
<evidence type="ECO:0000256" key="1">
    <source>
        <dbReference type="ARBA" id="ARBA00001974"/>
    </source>
</evidence>
<dbReference type="InterPro" id="IPR017938">
    <property type="entry name" value="Riboflavin_synthase-like_b-brl"/>
</dbReference>
<keyword evidence="4 9" id="KW-0274">FAD</keyword>
<dbReference type="InterPro" id="IPR039261">
    <property type="entry name" value="FNR_nucleotide-bd"/>
</dbReference>
<evidence type="ECO:0000313" key="12">
    <source>
        <dbReference type="EMBL" id="BDI04161.1"/>
    </source>
</evidence>
<dbReference type="InterPro" id="IPR001433">
    <property type="entry name" value="OxRdtase_FAD/NAD-bd"/>
</dbReference>
<feature type="domain" description="4Fe-4S ferredoxin-type" evidence="10">
    <location>
        <begin position="11"/>
        <end position="40"/>
    </location>
</feature>
<feature type="domain" description="4Fe-4S ferredoxin-type" evidence="10">
    <location>
        <begin position="42"/>
        <end position="69"/>
    </location>
</feature>
<evidence type="ECO:0000256" key="9">
    <source>
        <dbReference type="PIRNR" id="PIRNR000361"/>
    </source>
</evidence>
<keyword evidence="5 9" id="KW-0521">NADP</keyword>
<evidence type="ECO:0000256" key="8">
    <source>
        <dbReference type="ARBA" id="ARBA00023014"/>
    </source>
</evidence>
<evidence type="ECO:0000256" key="7">
    <source>
        <dbReference type="ARBA" id="ARBA00023004"/>
    </source>
</evidence>
<dbReference type="Gene3D" id="3.30.70.20">
    <property type="match status" value="1"/>
</dbReference>
<organism evidence="12 13">
    <name type="scientific">Sphaerotilus microaerophilus</name>
    <dbReference type="NCBI Taxonomy" id="2914710"/>
    <lineage>
        <taxon>Bacteria</taxon>
        <taxon>Pseudomonadati</taxon>
        <taxon>Pseudomonadota</taxon>
        <taxon>Betaproteobacteria</taxon>
        <taxon>Burkholderiales</taxon>
        <taxon>Sphaerotilaceae</taxon>
        <taxon>Sphaerotilus</taxon>
    </lineage>
</organism>
<name>A0ABN6PGP8_9BURK</name>
<dbReference type="Pfam" id="PF00037">
    <property type="entry name" value="Fer4"/>
    <property type="match status" value="1"/>
</dbReference>
<protein>
    <recommendedName>
        <fullName evidence="9">Benzoyl-CoA oxygenase component A</fullName>
        <ecNumber evidence="9">1.14.13.208</ecNumber>
    </recommendedName>
</protein>
<evidence type="ECO:0000256" key="5">
    <source>
        <dbReference type="ARBA" id="ARBA00022857"/>
    </source>
</evidence>
<proteinExistence type="predicted"/>
<dbReference type="RefSeq" id="WP_251972306.1">
    <property type="nucleotide sequence ID" value="NZ_AP025730.1"/>
</dbReference>
<sequence>MNAPLEGAVIKQHVIDPEICIRCNTCEASCPINAITHDSRNYVVDVAICNWCNACIPPCPTGAIDNYRTMPKAVAYSLADQFGWDELPAELSRDQLAAAGVGAEAEAAVTPPAPVLPAAVSGESEFRSADWGSTIGPWSAAHPYVNLYGPKAPTTAKVVGNVRVTDAGYESDTHHVMLDFGGMPFPVLEGQSIGIVPPGVDESGKPHHARQYSIASPRNGERPGYNNVSLTVKRVLADHQGRPVRGVASNYVCDLQVGDTVQVIGPFGASFLMPNHPRSNIVMICTGTGSAPMRAMTEWRRRLRKSGKFEGGKLMLFFGARTKEELPYFGPLQSLPKDFIDIEFAFSRTPGAPKRYVQDALRERAADLAELLKDANTCFYVCGLKAMEEGVVLALRDIAEKAGLSWETVGAALKREGRLHLETY</sequence>
<comment type="catalytic activity">
    <reaction evidence="9">
        <text>benzoyl-CoA + NADPH + O2 + H(+) = 2,3-epoxy-2,3-dihydrobenzoyl-CoA + NADP(+) + H2O</text>
        <dbReference type="Rhea" id="RHEA:48312"/>
        <dbReference type="ChEBI" id="CHEBI:15377"/>
        <dbReference type="ChEBI" id="CHEBI:15378"/>
        <dbReference type="ChEBI" id="CHEBI:15379"/>
        <dbReference type="ChEBI" id="CHEBI:57369"/>
        <dbReference type="ChEBI" id="CHEBI:57783"/>
        <dbReference type="ChEBI" id="CHEBI:58349"/>
        <dbReference type="ChEBI" id="CHEBI:88118"/>
        <dbReference type="EC" id="1.14.13.208"/>
    </reaction>
</comment>
<dbReference type="EMBL" id="AP025730">
    <property type="protein sequence ID" value="BDI04161.1"/>
    <property type="molecule type" value="Genomic_DNA"/>
</dbReference>
<dbReference type="PROSITE" id="PS00198">
    <property type="entry name" value="4FE4S_FER_1"/>
    <property type="match status" value="2"/>
</dbReference>
<dbReference type="Gene3D" id="2.40.30.10">
    <property type="entry name" value="Translation factors"/>
    <property type="match status" value="1"/>
</dbReference>
<evidence type="ECO:0000256" key="4">
    <source>
        <dbReference type="ARBA" id="ARBA00022827"/>
    </source>
</evidence>
<evidence type="ECO:0000259" key="10">
    <source>
        <dbReference type="PROSITE" id="PS51379"/>
    </source>
</evidence>
<dbReference type="Pfam" id="PF00175">
    <property type="entry name" value="NAD_binding_1"/>
    <property type="match status" value="1"/>
</dbReference>
<evidence type="ECO:0000259" key="11">
    <source>
        <dbReference type="PROSITE" id="PS51384"/>
    </source>
</evidence>
<dbReference type="Proteomes" id="UP001057498">
    <property type="component" value="Chromosome"/>
</dbReference>
<dbReference type="PANTHER" id="PTHR43314">
    <property type="match status" value="1"/>
</dbReference>
<dbReference type="PROSITE" id="PS51384">
    <property type="entry name" value="FAD_FR"/>
    <property type="match status" value="1"/>
</dbReference>
<dbReference type="SUPFAM" id="SSF52343">
    <property type="entry name" value="Ferredoxin reductase-like, C-terminal NADP-linked domain"/>
    <property type="match status" value="1"/>
</dbReference>
<keyword evidence="7" id="KW-0408">Iron</keyword>
<comment type="subunit">
    <text evidence="9">Homodimer.</text>
</comment>
<evidence type="ECO:0000256" key="3">
    <source>
        <dbReference type="ARBA" id="ARBA00022723"/>
    </source>
</evidence>
<gene>
    <name evidence="12" type="ORF">CATMQ487_11310</name>
</gene>
<dbReference type="PIRSF" id="PIRSF501177">
    <property type="entry name" value="BoxA"/>
    <property type="match status" value="1"/>
</dbReference>
<keyword evidence="6 9" id="KW-0560">Oxidoreductase</keyword>
<comment type="cofactor">
    <cofactor evidence="1">
        <name>FAD</name>
        <dbReference type="ChEBI" id="CHEBI:57692"/>
    </cofactor>
</comment>
<dbReference type="InterPro" id="IPR017900">
    <property type="entry name" value="4Fe4S_Fe_S_CS"/>
</dbReference>
<evidence type="ECO:0000256" key="2">
    <source>
        <dbReference type="ARBA" id="ARBA00022630"/>
    </source>
</evidence>
<accession>A0ABN6PGP8</accession>
<evidence type="ECO:0000256" key="6">
    <source>
        <dbReference type="ARBA" id="ARBA00023002"/>
    </source>
</evidence>
<dbReference type="SUPFAM" id="SSF54862">
    <property type="entry name" value="4Fe-4S ferredoxins"/>
    <property type="match status" value="1"/>
</dbReference>
<keyword evidence="2 9" id="KW-0285">Flavoprotein</keyword>
<dbReference type="PIRSF" id="PIRSF000361">
    <property type="entry name" value="Frd-NADP+_RD"/>
    <property type="match status" value="1"/>
</dbReference>
<dbReference type="InterPro" id="IPR017634">
    <property type="entry name" value="Benzoyl_CoA_Oase_BoxA"/>
</dbReference>
<dbReference type="InterPro" id="IPR001709">
    <property type="entry name" value="Flavoprot_Pyr_Nucl_cyt_Rdtase"/>
</dbReference>
<dbReference type="InterPro" id="IPR017927">
    <property type="entry name" value="FAD-bd_FR_type"/>
</dbReference>
<dbReference type="EC" id="1.14.13.208" evidence="9"/>
<dbReference type="NCBIfam" id="TIGR03224">
    <property type="entry name" value="benzo_boxA"/>
    <property type="match status" value="1"/>
</dbReference>